<sequence>MESICIIVPIYNEEEAIPKFPQEFSEYFELTKLNPSVLLVDDGSRDRSLELIEKLCLEDSRFHFLSLEKNSGLSSAIKAGFDCARTDWVGYIDADLQTKPKDLLKFESYLNEFDLVLGDRSASRKDSLVKKLSSKVANSFRDFMLHDGVNDSGCPLKILRRDVAISLPFFKGMHRFIPALVLMKGGKIKQVPVTHFPRVTGKSKFNLWNRLLTPLQDTFAVWWMAKRKISYKIASSDLYEREDQQS</sequence>
<keyword evidence="1" id="KW-1003">Cell membrane</keyword>
<dbReference type="InterPro" id="IPR029044">
    <property type="entry name" value="Nucleotide-diphossugar_trans"/>
</dbReference>
<dbReference type="SUPFAM" id="SSF53448">
    <property type="entry name" value="Nucleotide-diphospho-sugar transferases"/>
    <property type="match status" value="1"/>
</dbReference>
<dbReference type="EMBL" id="SMUW01000029">
    <property type="protein sequence ID" value="TDK47254.1"/>
    <property type="molecule type" value="Genomic_DNA"/>
</dbReference>
<evidence type="ECO:0000256" key="3">
    <source>
        <dbReference type="ARBA" id="ARBA00022679"/>
    </source>
</evidence>
<evidence type="ECO:0000256" key="6">
    <source>
        <dbReference type="ARBA" id="ARBA00022989"/>
    </source>
</evidence>
<dbReference type="GO" id="GO:0005886">
    <property type="term" value="C:plasma membrane"/>
    <property type="evidence" value="ECO:0007669"/>
    <property type="project" value="TreeGrafter"/>
</dbReference>
<keyword evidence="5" id="KW-0448">Lipopolysaccharide biosynthesis</keyword>
<dbReference type="GO" id="GO:0009103">
    <property type="term" value="P:lipopolysaccharide biosynthetic process"/>
    <property type="evidence" value="ECO:0007669"/>
    <property type="project" value="UniProtKB-KW"/>
</dbReference>
<organism evidence="9 10">
    <name type="scientific">Algoriphagus formosus</name>
    <dbReference type="NCBI Taxonomy" id="2007308"/>
    <lineage>
        <taxon>Bacteria</taxon>
        <taxon>Pseudomonadati</taxon>
        <taxon>Bacteroidota</taxon>
        <taxon>Cytophagia</taxon>
        <taxon>Cytophagales</taxon>
        <taxon>Cyclobacteriaceae</taxon>
        <taxon>Algoriphagus</taxon>
    </lineage>
</organism>
<dbReference type="CDD" id="cd04187">
    <property type="entry name" value="DPM1_like_bac"/>
    <property type="match status" value="1"/>
</dbReference>
<keyword evidence="3 9" id="KW-0808">Transferase</keyword>
<dbReference type="PANTHER" id="PTHR48090">
    <property type="entry name" value="UNDECAPRENYL-PHOSPHATE 4-DEOXY-4-FORMAMIDO-L-ARABINOSE TRANSFERASE-RELATED"/>
    <property type="match status" value="1"/>
</dbReference>
<keyword evidence="4" id="KW-0812">Transmembrane</keyword>
<keyword evidence="7" id="KW-0472">Membrane</keyword>
<dbReference type="AlphaFoldDB" id="A0A4R5V5V8"/>
<evidence type="ECO:0000256" key="2">
    <source>
        <dbReference type="ARBA" id="ARBA00022676"/>
    </source>
</evidence>
<keyword evidence="2" id="KW-0328">Glycosyltransferase</keyword>
<dbReference type="InterPro" id="IPR050256">
    <property type="entry name" value="Glycosyltransferase_2"/>
</dbReference>
<dbReference type="GO" id="GO:0099621">
    <property type="term" value="F:undecaprenyl-phosphate 4-deoxy-4-formamido-L-arabinose transferase activity"/>
    <property type="evidence" value="ECO:0007669"/>
    <property type="project" value="TreeGrafter"/>
</dbReference>
<dbReference type="Pfam" id="PF00535">
    <property type="entry name" value="Glycos_transf_2"/>
    <property type="match status" value="1"/>
</dbReference>
<evidence type="ECO:0000259" key="8">
    <source>
        <dbReference type="Pfam" id="PF00535"/>
    </source>
</evidence>
<name>A0A4R5V5V8_9BACT</name>
<evidence type="ECO:0000256" key="1">
    <source>
        <dbReference type="ARBA" id="ARBA00022475"/>
    </source>
</evidence>
<proteinExistence type="predicted"/>
<keyword evidence="10" id="KW-1185">Reference proteome</keyword>
<keyword evidence="6" id="KW-1133">Transmembrane helix</keyword>
<protein>
    <submittedName>
        <fullName evidence="9">Glycosyltransferase</fullName>
    </submittedName>
</protein>
<dbReference type="InterPro" id="IPR001173">
    <property type="entry name" value="Glyco_trans_2-like"/>
</dbReference>
<comment type="caution">
    <text evidence="9">The sequence shown here is derived from an EMBL/GenBank/DDBJ whole genome shotgun (WGS) entry which is preliminary data.</text>
</comment>
<gene>
    <name evidence="9" type="ORF">E1898_05130</name>
</gene>
<evidence type="ECO:0000256" key="4">
    <source>
        <dbReference type="ARBA" id="ARBA00022692"/>
    </source>
</evidence>
<dbReference type="Gene3D" id="3.90.550.10">
    <property type="entry name" value="Spore Coat Polysaccharide Biosynthesis Protein SpsA, Chain A"/>
    <property type="match status" value="1"/>
</dbReference>
<evidence type="ECO:0000256" key="7">
    <source>
        <dbReference type="ARBA" id="ARBA00023136"/>
    </source>
</evidence>
<reference evidence="9 10" key="1">
    <citation type="submission" date="2019-03" db="EMBL/GenBank/DDBJ databases">
        <title>Algoriphagus aquimaris sp. nov., isolated form marine sediment in Pohang, Korea.</title>
        <authorList>
            <person name="Kim J."/>
            <person name="Yoon S.-H."/>
            <person name="Lee S.-S."/>
        </authorList>
    </citation>
    <scope>NUCLEOTIDE SEQUENCE [LARGE SCALE GENOMIC DNA]</scope>
    <source>
        <strain evidence="9 10">F21</strain>
    </source>
</reference>
<dbReference type="PANTHER" id="PTHR48090:SF3">
    <property type="entry name" value="UNDECAPRENYL-PHOSPHATE 4-DEOXY-4-FORMAMIDO-L-ARABINOSE TRANSFERASE"/>
    <property type="match status" value="1"/>
</dbReference>
<feature type="domain" description="Glycosyltransferase 2-like" evidence="8">
    <location>
        <begin position="5"/>
        <end position="164"/>
    </location>
</feature>
<dbReference type="RefSeq" id="WP_100629853.1">
    <property type="nucleotide sequence ID" value="NZ_SMUW01000029.1"/>
</dbReference>
<evidence type="ECO:0000256" key="5">
    <source>
        <dbReference type="ARBA" id="ARBA00022985"/>
    </source>
</evidence>
<accession>A0A4R5V5V8</accession>
<evidence type="ECO:0000313" key="10">
    <source>
        <dbReference type="Proteomes" id="UP000295438"/>
    </source>
</evidence>
<dbReference type="Proteomes" id="UP000295438">
    <property type="component" value="Unassembled WGS sequence"/>
</dbReference>
<evidence type="ECO:0000313" key="9">
    <source>
        <dbReference type="EMBL" id="TDK47254.1"/>
    </source>
</evidence>